<comment type="caution">
    <text evidence="1">The sequence shown here is derived from an EMBL/GenBank/DDBJ whole genome shotgun (WGS) entry which is preliminary data.</text>
</comment>
<dbReference type="Gene3D" id="3.40.50.300">
    <property type="entry name" value="P-loop containing nucleotide triphosphate hydrolases"/>
    <property type="match status" value="1"/>
</dbReference>
<proteinExistence type="predicted"/>
<accession>A0A926VAN0</accession>
<dbReference type="AlphaFoldDB" id="A0A926VAN0"/>
<dbReference type="InterPro" id="IPR027417">
    <property type="entry name" value="P-loop_NTPase"/>
</dbReference>
<keyword evidence="2" id="KW-1185">Reference proteome</keyword>
<dbReference type="SUPFAM" id="SSF52540">
    <property type="entry name" value="P-loop containing nucleoside triphosphate hydrolases"/>
    <property type="match status" value="1"/>
</dbReference>
<protein>
    <submittedName>
        <fullName evidence="1">NACHT domain-containing protein</fullName>
    </submittedName>
</protein>
<organism evidence="1 2">
    <name type="scientific">Aerosakkonema funiforme FACHB-1375</name>
    <dbReference type="NCBI Taxonomy" id="2949571"/>
    <lineage>
        <taxon>Bacteria</taxon>
        <taxon>Bacillati</taxon>
        <taxon>Cyanobacteriota</taxon>
        <taxon>Cyanophyceae</taxon>
        <taxon>Oscillatoriophycideae</taxon>
        <taxon>Aerosakkonematales</taxon>
        <taxon>Aerosakkonemataceae</taxon>
        <taxon>Aerosakkonema</taxon>
    </lineage>
</organism>
<evidence type="ECO:0000313" key="2">
    <source>
        <dbReference type="Proteomes" id="UP000641646"/>
    </source>
</evidence>
<dbReference type="EMBL" id="JACJPW010000007">
    <property type="protein sequence ID" value="MBD2180364.1"/>
    <property type="molecule type" value="Genomic_DNA"/>
</dbReference>
<gene>
    <name evidence="1" type="ORF">H6G03_04440</name>
</gene>
<sequence>MTDISRSIAVKPIIKYPREAQVGKTYLMTIDLQLAEGFEWRYEEEEYPIYCKVDSDLFSSKPVGEPVVVLHRFGGSYGEAKFLLRAAQEEQRGSIKVALVNQWGVLVKSLELEELSIQAIANVQPSTDIYRTVAIRNELDLIFAEIEAGKHLKDKQLQTLVKAARAGQISIATGDRAISMGGSSDDAVIVTGDRNLSITGVSAEAIRMVLSKNQRSRNEILLLRSVKEEVDSRLKQSLHNAVLSDISKELVQEQVRRPWDIEIKVGTRSSMLLPEKTNILHIFDDVSGRLLILGNPGSGKTTTALELSRLLLERAEQQPEYPIPVLFNLSSWSNERLPILRWLVKELKFKYGVSSKLGEEWVQKQALLPILDGLDEIITVRQEACINAINQFLSSEERPPYLVVCSRLEEYQMYRTPLQLNGAISLKYLTHSQIHDYLMSLQQPQVWQIVQQTPDLLEFVRTPLMLTLVALSVQNLAIDQWQELTSQHERLHYLMGAYVKHMLSRRFKGQSYNRQDNPTPQQTHYWLTHLARTLAENSTVEFSVEQLSFSDRLQKYQKGLIPWNYSRFLNYATERLLLQRIGKRYRFIHQLLQHYFASLSLPGE</sequence>
<dbReference type="Proteomes" id="UP000641646">
    <property type="component" value="Unassembled WGS sequence"/>
</dbReference>
<name>A0A926VAN0_9CYAN</name>
<reference evidence="1" key="2">
    <citation type="submission" date="2020-08" db="EMBL/GenBank/DDBJ databases">
        <authorList>
            <person name="Chen M."/>
            <person name="Teng W."/>
            <person name="Zhao L."/>
            <person name="Hu C."/>
            <person name="Zhou Y."/>
            <person name="Han B."/>
            <person name="Song L."/>
            <person name="Shu W."/>
        </authorList>
    </citation>
    <scope>NUCLEOTIDE SEQUENCE</scope>
    <source>
        <strain evidence="1">FACHB-1375</strain>
    </source>
</reference>
<evidence type="ECO:0000313" key="1">
    <source>
        <dbReference type="EMBL" id="MBD2180364.1"/>
    </source>
</evidence>
<reference evidence="1" key="1">
    <citation type="journal article" date="2015" name="ISME J.">
        <title>Draft Genome Sequence of Streptomyces incarnatus NRRL8089, which Produces the Nucleoside Antibiotic Sinefungin.</title>
        <authorList>
            <person name="Oshima K."/>
            <person name="Hattori M."/>
            <person name="Shimizu H."/>
            <person name="Fukuda K."/>
            <person name="Nemoto M."/>
            <person name="Inagaki K."/>
            <person name="Tamura T."/>
        </authorList>
    </citation>
    <scope>NUCLEOTIDE SEQUENCE</scope>
    <source>
        <strain evidence="1">FACHB-1375</strain>
    </source>
</reference>
<dbReference type="RefSeq" id="WP_190462489.1">
    <property type="nucleotide sequence ID" value="NZ_JACJPW010000007.1"/>
</dbReference>